<dbReference type="InterPro" id="IPR023346">
    <property type="entry name" value="Lysozyme-like_dom_sf"/>
</dbReference>
<dbReference type="AlphaFoldDB" id="A0A2H0RA87"/>
<evidence type="ECO:0000313" key="4">
    <source>
        <dbReference type="Proteomes" id="UP000230214"/>
    </source>
</evidence>
<reference evidence="3 4" key="1">
    <citation type="submission" date="2017-09" db="EMBL/GenBank/DDBJ databases">
        <title>Depth-based differentiation of microbial function through sediment-hosted aquifers and enrichment of novel symbionts in the deep terrestrial subsurface.</title>
        <authorList>
            <person name="Probst A.J."/>
            <person name="Ladd B."/>
            <person name="Jarett J.K."/>
            <person name="Geller-Mcgrath D.E."/>
            <person name="Sieber C.M."/>
            <person name="Emerson J.B."/>
            <person name="Anantharaman K."/>
            <person name="Thomas B.C."/>
            <person name="Malmstrom R."/>
            <person name="Stieglmeier M."/>
            <person name="Klingl A."/>
            <person name="Woyke T."/>
            <person name="Ryan C.M."/>
            <person name="Banfield J.F."/>
        </authorList>
    </citation>
    <scope>NUCLEOTIDE SEQUENCE [LARGE SCALE GENOMIC DNA]</scope>
    <source>
        <strain evidence="3">CG10_big_fil_rev_8_21_14_0_10_32_10</strain>
    </source>
</reference>
<keyword evidence="1" id="KW-0378">Hydrolase</keyword>
<dbReference type="SUPFAM" id="SSF53955">
    <property type="entry name" value="Lysozyme-like"/>
    <property type="match status" value="1"/>
</dbReference>
<evidence type="ECO:0000259" key="2">
    <source>
        <dbReference type="Pfam" id="PF06737"/>
    </source>
</evidence>
<evidence type="ECO:0000256" key="1">
    <source>
        <dbReference type="ARBA" id="ARBA00022801"/>
    </source>
</evidence>
<evidence type="ECO:0000313" key="3">
    <source>
        <dbReference type="EMBL" id="PIR43439.1"/>
    </source>
</evidence>
<proteinExistence type="predicted"/>
<accession>A0A2H0RA87</accession>
<dbReference type="EMBL" id="PCXU01000024">
    <property type="protein sequence ID" value="PIR43439.1"/>
    <property type="molecule type" value="Genomic_DNA"/>
</dbReference>
<dbReference type="Pfam" id="PF06737">
    <property type="entry name" value="Transglycosylas"/>
    <property type="match status" value="1"/>
</dbReference>
<feature type="domain" description="Resuscitation-promoting factor core lysozyme-like" evidence="2">
    <location>
        <begin position="108"/>
        <end position="181"/>
    </location>
</feature>
<organism evidence="3 4">
    <name type="scientific">candidate division WWE3 bacterium CG10_big_fil_rev_8_21_14_0_10_32_10</name>
    <dbReference type="NCBI Taxonomy" id="1975090"/>
    <lineage>
        <taxon>Bacteria</taxon>
        <taxon>Katanobacteria</taxon>
    </lineage>
</organism>
<name>A0A2H0RA87_UNCKA</name>
<dbReference type="Gene3D" id="1.10.530.10">
    <property type="match status" value="1"/>
</dbReference>
<dbReference type="GO" id="GO:0016787">
    <property type="term" value="F:hydrolase activity"/>
    <property type="evidence" value="ECO:0007669"/>
    <property type="project" value="UniProtKB-KW"/>
</dbReference>
<gene>
    <name evidence="3" type="ORF">COV24_02770</name>
</gene>
<sequence length="182" mass="20447">MKKTVFILLLWLITGLILMSGYSIGNKTINQKQLEALITPAIKIETVLASEEKIKLIVLTPTPTPPPVPTPIPTILPTTPVIEQPSNEKLNDWFEEFSTLFNINKDILMKIAKCESNYNADSHNIKYDYAGMYQFSKGTWESARYAMGEDPKPDLRFNPKEAIKTAAFKISKNGIGAWPNCN</sequence>
<dbReference type="InterPro" id="IPR010618">
    <property type="entry name" value="RPF"/>
</dbReference>
<dbReference type="Proteomes" id="UP000230214">
    <property type="component" value="Unassembled WGS sequence"/>
</dbReference>
<protein>
    <recommendedName>
        <fullName evidence="2">Resuscitation-promoting factor core lysozyme-like domain-containing protein</fullName>
    </recommendedName>
</protein>
<comment type="caution">
    <text evidence="3">The sequence shown here is derived from an EMBL/GenBank/DDBJ whole genome shotgun (WGS) entry which is preliminary data.</text>
</comment>